<name>A0A7Y9ECA0_9ACTN</name>
<comment type="similarity">
    <text evidence="1">Belongs to the universal stress protein A family.</text>
</comment>
<evidence type="ECO:0000256" key="1">
    <source>
        <dbReference type="ARBA" id="ARBA00008791"/>
    </source>
</evidence>
<feature type="domain" description="UspA" evidence="2">
    <location>
        <begin position="8"/>
        <end position="144"/>
    </location>
</feature>
<evidence type="ECO:0000313" key="3">
    <source>
        <dbReference type="EMBL" id="NYD45012.1"/>
    </source>
</evidence>
<proteinExistence type="inferred from homology"/>
<dbReference type="Proteomes" id="UP000529783">
    <property type="component" value="Unassembled WGS sequence"/>
</dbReference>
<sequence length="289" mass="30401">MSDVGGAREVVVGFDGSVHAMQALDWALDEAELRGSPLVLCHAWQWPYQGAAPEVEEAGRRSLREAARHVLAHGVECARERTAGVAVRPLSEEGSAAERLTGLSAGAELLVLGSRGLGRLARVPVGSVAAHVAMHARCPVIVVRGVGALPRPGDPRPVVVAVDDSPAAEGALSFAAREAELRQLPLKIVYSGAEGGPPPEPALRRPPVHDPVERAVTVVRERHPDVLTHPENPLAPPPGALREAAQEARLLVVGAAHPAFGSVAQWLLYNAVCPIAVVPLREDERAEGP</sequence>
<dbReference type="SUPFAM" id="SSF52402">
    <property type="entry name" value="Adenine nucleotide alpha hydrolases-like"/>
    <property type="match status" value="2"/>
</dbReference>
<dbReference type="PANTHER" id="PTHR31964:SF113">
    <property type="entry name" value="USPA DOMAIN-CONTAINING PROTEIN"/>
    <property type="match status" value="1"/>
</dbReference>
<reference evidence="3 4" key="1">
    <citation type="submission" date="2020-07" db="EMBL/GenBank/DDBJ databases">
        <title>Sequencing the genomes of 1000 actinobacteria strains.</title>
        <authorList>
            <person name="Klenk H.-P."/>
        </authorList>
    </citation>
    <scope>NUCLEOTIDE SEQUENCE [LARGE SCALE GENOMIC DNA]</scope>
    <source>
        <strain evidence="3 4">DSM 40398</strain>
    </source>
</reference>
<evidence type="ECO:0000313" key="4">
    <source>
        <dbReference type="Proteomes" id="UP000529783"/>
    </source>
</evidence>
<dbReference type="Gene3D" id="3.40.50.620">
    <property type="entry name" value="HUPs"/>
    <property type="match status" value="2"/>
</dbReference>
<dbReference type="PANTHER" id="PTHR31964">
    <property type="entry name" value="ADENINE NUCLEOTIDE ALPHA HYDROLASES-LIKE SUPERFAMILY PROTEIN"/>
    <property type="match status" value="1"/>
</dbReference>
<protein>
    <submittedName>
        <fullName evidence="3">Nucleotide-binding universal stress UspA family protein</fullName>
    </submittedName>
</protein>
<dbReference type="PRINTS" id="PR01438">
    <property type="entry name" value="UNVRSLSTRESS"/>
</dbReference>
<dbReference type="CDD" id="cd23659">
    <property type="entry name" value="USP_At3g01520-like"/>
    <property type="match status" value="1"/>
</dbReference>
<gene>
    <name evidence="3" type="ORF">BJY14_000995</name>
</gene>
<evidence type="ECO:0000259" key="2">
    <source>
        <dbReference type="Pfam" id="PF00582"/>
    </source>
</evidence>
<dbReference type="InterPro" id="IPR006016">
    <property type="entry name" value="UspA"/>
</dbReference>
<organism evidence="3 4">
    <name type="scientific">Actinomadura luteofluorescens</name>
    <dbReference type="NCBI Taxonomy" id="46163"/>
    <lineage>
        <taxon>Bacteria</taxon>
        <taxon>Bacillati</taxon>
        <taxon>Actinomycetota</taxon>
        <taxon>Actinomycetes</taxon>
        <taxon>Streptosporangiales</taxon>
        <taxon>Thermomonosporaceae</taxon>
        <taxon>Actinomadura</taxon>
    </lineage>
</organism>
<accession>A0A7Y9ECA0</accession>
<feature type="domain" description="UspA" evidence="2">
    <location>
        <begin position="156"/>
        <end position="279"/>
    </location>
</feature>
<dbReference type="RefSeq" id="WP_179842512.1">
    <property type="nucleotide sequence ID" value="NZ_JACCBA010000001.1"/>
</dbReference>
<keyword evidence="4" id="KW-1185">Reference proteome</keyword>
<dbReference type="Pfam" id="PF00582">
    <property type="entry name" value="Usp"/>
    <property type="match status" value="2"/>
</dbReference>
<dbReference type="InterPro" id="IPR006015">
    <property type="entry name" value="Universal_stress_UspA"/>
</dbReference>
<dbReference type="AlphaFoldDB" id="A0A7Y9ECA0"/>
<comment type="caution">
    <text evidence="3">The sequence shown here is derived from an EMBL/GenBank/DDBJ whole genome shotgun (WGS) entry which is preliminary data.</text>
</comment>
<dbReference type="InterPro" id="IPR014729">
    <property type="entry name" value="Rossmann-like_a/b/a_fold"/>
</dbReference>
<dbReference type="EMBL" id="JACCBA010000001">
    <property type="protein sequence ID" value="NYD45012.1"/>
    <property type="molecule type" value="Genomic_DNA"/>
</dbReference>